<evidence type="ECO:0000313" key="2">
    <source>
        <dbReference type="Proteomes" id="UP000006426"/>
    </source>
</evidence>
<accession>A0AAD0VA15</accession>
<dbReference type="RefSeq" id="WP_005742799.1">
    <property type="nucleotide sequence ID" value="NZ_CP031226.1"/>
</dbReference>
<organism evidence="1 2">
    <name type="scientific">Pseudomonas amygdali pv. lachrymans str. M301315</name>
    <dbReference type="NCBI Taxonomy" id="629260"/>
    <lineage>
        <taxon>Bacteria</taxon>
        <taxon>Pseudomonadati</taxon>
        <taxon>Pseudomonadota</taxon>
        <taxon>Gammaproteobacteria</taxon>
        <taxon>Pseudomonadales</taxon>
        <taxon>Pseudomonadaceae</taxon>
        <taxon>Pseudomonas</taxon>
        <taxon>Pseudomonas amygdali</taxon>
    </lineage>
</organism>
<reference evidence="1 2" key="1">
    <citation type="journal article" date="2011" name="PLoS Pathog.">
        <title>Dynamic evolution of pathogenicity revealed by sequencing and comparative genomics of 19 Pseudomonas syringae isolates.</title>
        <authorList>
            <person name="Baltrus D.A."/>
            <person name="Nishimura M.T."/>
            <person name="Romanchuk A."/>
            <person name="Chang J.H."/>
            <person name="Mukhtar M.S."/>
            <person name="Cherkis K."/>
            <person name="Roach J."/>
            <person name="Grant S.R."/>
            <person name="Jones C.D."/>
            <person name="Dangl J.L."/>
        </authorList>
    </citation>
    <scope>NUCLEOTIDE SEQUENCE [LARGE SCALE GENOMIC DNA]</scope>
    <source>
        <strain evidence="1 2">M301315</strain>
    </source>
</reference>
<keyword evidence="1" id="KW-0614">Plasmid</keyword>
<evidence type="ECO:0000313" key="1">
    <source>
        <dbReference type="EMBL" id="AXH60112.1"/>
    </source>
</evidence>
<name>A0AAD0VA15_PSEAV</name>
<gene>
    <name evidence="1" type="ORF">PLA107_033420</name>
</gene>
<dbReference type="AlphaFoldDB" id="A0AAD0VA15"/>
<dbReference type="GeneID" id="39474202"/>
<dbReference type="Proteomes" id="UP000006426">
    <property type="component" value="Plasmid pmppla107"/>
</dbReference>
<geneLocation type="plasmid" evidence="2">
    <name>pmppla107</name>
</geneLocation>
<protein>
    <submittedName>
        <fullName evidence="1">Uncharacterized protein</fullName>
    </submittedName>
</protein>
<sequence>MSQPDIAPPKFTNQRISFKGNDSGAKRYEEIPELMSGKLQAQCQQAFRHYLQEGKRPLFVSSTITAQASLPVGDLPTIALNAAYALSTPCEDIAEILEFVESVCDSVGMGCLKHAQEFTRRISAANPVNPYRVFKQTPVKLWPRLDVAYAMLREGTLMKLAVIFDDGEMIQKCADHDPAGYVKALSLALAEVAYDPLSNARSWIDSPHSVTFQEIARRVNLQFNSIRSPLDSQYFLSRTRPDLAKGQGFMEGIFDIKSLRFDSTDHLLRHIPRYQQYLAVESESIGRGIQDLNILNNGNPERERLAVRLIEDMVGVGLTIEDIYFRYCKRMLTGEIMDLADGKGLQNAMVLDILDLSGRLDDVGDTERTISLALLKMADPDLVKMLAVTDVQLRTAFMATKDSRFLERLSGTALDKQIGVDLGL</sequence>
<proteinExistence type="predicted"/>
<dbReference type="EMBL" id="CP031226">
    <property type="protein sequence ID" value="AXH60112.1"/>
    <property type="molecule type" value="Genomic_DNA"/>
</dbReference>